<dbReference type="SUPFAM" id="SSF111352">
    <property type="entry name" value="Ammonium transporter"/>
    <property type="match status" value="1"/>
</dbReference>
<evidence type="ECO:0000313" key="9">
    <source>
        <dbReference type="Proteomes" id="UP001295423"/>
    </source>
</evidence>
<dbReference type="GO" id="GO:0008519">
    <property type="term" value="F:ammonium channel activity"/>
    <property type="evidence" value="ECO:0007669"/>
    <property type="project" value="InterPro"/>
</dbReference>
<dbReference type="Gene3D" id="1.10.3430.10">
    <property type="entry name" value="Ammonium transporter AmtB like domains"/>
    <property type="match status" value="1"/>
</dbReference>
<dbReference type="InterPro" id="IPR002229">
    <property type="entry name" value="RhesusRHD"/>
</dbReference>
<dbReference type="Proteomes" id="UP001295423">
    <property type="component" value="Unassembled WGS sequence"/>
</dbReference>
<feature type="transmembrane region" description="Helical" evidence="6">
    <location>
        <begin position="260"/>
        <end position="277"/>
    </location>
</feature>
<dbReference type="EMBL" id="CAKOGP040002269">
    <property type="protein sequence ID" value="CAJ1966222.1"/>
    <property type="molecule type" value="Genomic_DNA"/>
</dbReference>
<keyword evidence="5 6" id="KW-0472">Membrane</keyword>
<dbReference type="PRINTS" id="PR00342">
    <property type="entry name" value="RHESUSRHD"/>
</dbReference>
<gene>
    <name evidence="8" type="ORF">CYCCA115_LOCUS21805</name>
</gene>
<feature type="transmembrane region" description="Helical" evidence="6">
    <location>
        <begin position="160"/>
        <end position="183"/>
    </location>
</feature>
<dbReference type="InterPro" id="IPR024041">
    <property type="entry name" value="NH4_transpt_AmtB-like_dom"/>
</dbReference>
<feature type="transmembrane region" description="Helical" evidence="6">
    <location>
        <begin position="96"/>
        <end position="117"/>
    </location>
</feature>
<comment type="caution">
    <text evidence="8">The sequence shown here is derived from an EMBL/GenBank/DDBJ whole genome shotgun (WGS) entry which is preliminary data.</text>
</comment>
<dbReference type="InterPro" id="IPR029020">
    <property type="entry name" value="Ammonium/urea_transptr"/>
</dbReference>
<evidence type="ECO:0000313" key="8">
    <source>
        <dbReference type="EMBL" id="CAJ1966222.1"/>
    </source>
</evidence>
<feature type="transmembrane region" description="Helical" evidence="6">
    <location>
        <begin position="352"/>
        <end position="369"/>
    </location>
</feature>
<dbReference type="GO" id="GO:0097272">
    <property type="term" value="P:ammonium homeostasis"/>
    <property type="evidence" value="ECO:0007669"/>
    <property type="project" value="TreeGrafter"/>
</dbReference>
<reference evidence="8" key="1">
    <citation type="submission" date="2023-08" db="EMBL/GenBank/DDBJ databases">
        <authorList>
            <person name="Audoor S."/>
            <person name="Bilcke G."/>
        </authorList>
    </citation>
    <scope>NUCLEOTIDE SEQUENCE</scope>
</reference>
<evidence type="ECO:0000256" key="5">
    <source>
        <dbReference type="ARBA" id="ARBA00023136"/>
    </source>
</evidence>
<feature type="transmembrane region" description="Helical" evidence="6">
    <location>
        <begin position="314"/>
        <end position="331"/>
    </location>
</feature>
<feature type="transmembrane region" description="Helical" evidence="6">
    <location>
        <begin position="381"/>
        <end position="405"/>
    </location>
</feature>
<feature type="transmembrane region" description="Helical" evidence="6">
    <location>
        <begin position="137"/>
        <end position="153"/>
    </location>
</feature>
<evidence type="ECO:0000259" key="7">
    <source>
        <dbReference type="Pfam" id="PF00909"/>
    </source>
</evidence>
<feature type="transmembrane region" description="Helical" evidence="6">
    <location>
        <begin position="65"/>
        <end position="84"/>
    </location>
</feature>
<name>A0AAD2JN35_9STRA</name>
<organism evidence="8 9">
    <name type="scientific">Cylindrotheca closterium</name>
    <dbReference type="NCBI Taxonomy" id="2856"/>
    <lineage>
        <taxon>Eukaryota</taxon>
        <taxon>Sar</taxon>
        <taxon>Stramenopiles</taxon>
        <taxon>Ochrophyta</taxon>
        <taxon>Bacillariophyta</taxon>
        <taxon>Bacillariophyceae</taxon>
        <taxon>Bacillariophycidae</taxon>
        <taxon>Bacillariales</taxon>
        <taxon>Bacillariaceae</taxon>
        <taxon>Cylindrotheca</taxon>
    </lineage>
</organism>
<dbReference type="AlphaFoldDB" id="A0AAD2JN35"/>
<feature type="domain" description="Ammonium transporter AmtB-like" evidence="7">
    <location>
        <begin position="61"/>
        <end position="415"/>
    </location>
</feature>
<evidence type="ECO:0000256" key="3">
    <source>
        <dbReference type="ARBA" id="ARBA00022692"/>
    </source>
</evidence>
<accession>A0AAD2JN35</accession>
<evidence type="ECO:0000256" key="2">
    <source>
        <dbReference type="ARBA" id="ARBA00011036"/>
    </source>
</evidence>
<sequence>MALSESTPLVPSTTSSSTEEVLDFAKASTKTLTLLLGSIQVFVLVFFLFGTTYSPEDYSPSEYQVFRDIMVMLLLGFGYLMTFLKKYGLGAVGLTMMLTVIAILLNVPVELFCRFLFGEKEDTSFPLPLKVPTFVDGEFSAATLLISYGAVIGRASPVQLVVMAICQSFFYAFNKVVIVLGFLGAEDVGGSMTIHMFGAYFGLAVSKALGPPKVSSSSNAEPSQVSDVFALIGTTLLWVYWPSFVGATETGVSLNENVCVIHTVMALLGSTIASFYLSQKLGHGKLDPVHIANSTLAGGVAVGSSARLAMTPGGAFLLGMAAGVVSVYGYKYSTPKLEEKFGIYDTCGVGNLHGWPSVLGGLLSIVFVAMNSDAEFLNHEALTQCVAQFLAVLSTVAIAASTGYVTGKVMMKTVGEAPDEYDDSLWWEGEYFEAEEKKEKV</sequence>
<keyword evidence="3 6" id="KW-0812">Transmembrane</keyword>
<feature type="transmembrane region" description="Helical" evidence="6">
    <location>
        <begin position="32"/>
        <end position="53"/>
    </location>
</feature>
<evidence type="ECO:0000256" key="4">
    <source>
        <dbReference type="ARBA" id="ARBA00022989"/>
    </source>
</evidence>
<evidence type="ECO:0000256" key="6">
    <source>
        <dbReference type="SAM" id="Phobius"/>
    </source>
</evidence>
<keyword evidence="9" id="KW-1185">Reference proteome</keyword>
<keyword evidence="4 6" id="KW-1133">Transmembrane helix</keyword>
<comment type="similarity">
    <text evidence="2">Belongs to the ammonium transporter (TC 2.A.49) family. Rh subfamily.</text>
</comment>
<comment type="subcellular location">
    <subcellularLocation>
        <location evidence="1">Membrane</location>
        <topology evidence="1">Multi-pass membrane protein</topology>
    </subcellularLocation>
</comment>
<dbReference type="PANTHER" id="PTHR11730">
    <property type="entry name" value="AMMONIUM TRANSPORTER"/>
    <property type="match status" value="1"/>
</dbReference>
<protein>
    <recommendedName>
        <fullName evidence="7">Ammonium transporter AmtB-like domain-containing protein</fullName>
    </recommendedName>
</protein>
<evidence type="ECO:0000256" key="1">
    <source>
        <dbReference type="ARBA" id="ARBA00004141"/>
    </source>
</evidence>
<feature type="transmembrane region" description="Helical" evidence="6">
    <location>
        <begin position="222"/>
        <end position="240"/>
    </location>
</feature>
<proteinExistence type="inferred from homology"/>
<dbReference type="PANTHER" id="PTHR11730:SF60">
    <property type="entry name" value="RH50, ISOFORM D"/>
    <property type="match status" value="1"/>
</dbReference>
<dbReference type="GO" id="GO:0005886">
    <property type="term" value="C:plasma membrane"/>
    <property type="evidence" value="ECO:0007669"/>
    <property type="project" value="InterPro"/>
</dbReference>
<dbReference type="Pfam" id="PF00909">
    <property type="entry name" value="Ammonium_transp"/>
    <property type="match status" value="1"/>
</dbReference>